<organism evidence="2">
    <name type="scientific">Craspedostauros australis</name>
    <dbReference type="NCBI Taxonomy" id="1486917"/>
    <lineage>
        <taxon>Eukaryota</taxon>
        <taxon>Sar</taxon>
        <taxon>Stramenopiles</taxon>
        <taxon>Ochrophyta</taxon>
        <taxon>Bacillariophyta</taxon>
        <taxon>Bacillariophyceae</taxon>
        <taxon>Bacillariophycidae</taxon>
        <taxon>Naviculales</taxon>
        <taxon>Naviculaceae</taxon>
        <taxon>Craspedostauros</taxon>
    </lineage>
</organism>
<gene>
    <name evidence="2" type="ORF">CAUS1442_LOCUS14509</name>
</gene>
<dbReference type="AlphaFoldDB" id="A0A7R9ZSJ9"/>
<accession>A0A7R9ZSJ9</accession>
<protein>
    <submittedName>
        <fullName evidence="2">Uncharacterized protein</fullName>
    </submittedName>
</protein>
<evidence type="ECO:0000313" key="2">
    <source>
        <dbReference type="EMBL" id="CAD8342374.1"/>
    </source>
</evidence>
<evidence type="ECO:0000256" key="1">
    <source>
        <dbReference type="SAM" id="MobiDB-lite"/>
    </source>
</evidence>
<feature type="compositionally biased region" description="Basic and acidic residues" evidence="1">
    <location>
        <begin position="1"/>
        <end position="17"/>
    </location>
</feature>
<sequence>MQDCGKHPNESAHREPEAVMAESNRHGVFATREDLESCPGELPEQEQEMCAAEEVIQFELEELRHELHGIRDKPDYSRAREQDPVHVEEHHKLYVSGVGRRPSDAAHLLVTHFKVKNDLWAPHKLTKTITRYDLTPDERKCLNSSAIQVLPRKDNSGRRVFLFDWRDDALKKLTPKSQQRVLWYELNFPSASVAHDDTILVIYGVGPSDNDKGRGASLLANFLEIAKASPLYIVGIYVCCSATGSLPVDSSHPYVMTLSRQAGFQLREIVGNHEAVRSALDQLGMPMDKFPIDSEGGLNCRSFRKQLTGRKRKETSIAKMAGVGPTDVLVAKGNLFQNNPANKRFKEFLMCHQHLGSNIRKELDNSREAERFEFWIPNEDRNTRGWETNFWVLAPFPKIWAKVENLLNRRTTTSGH</sequence>
<proteinExistence type="predicted"/>
<feature type="region of interest" description="Disordered" evidence="1">
    <location>
        <begin position="1"/>
        <end position="26"/>
    </location>
</feature>
<reference evidence="2" key="1">
    <citation type="submission" date="2021-01" db="EMBL/GenBank/DDBJ databases">
        <authorList>
            <person name="Corre E."/>
            <person name="Pelletier E."/>
            <person name="Niang G."/>
            <person name="Scheremetjew M."/>
            <person name="Finn R."/>
            <person name="Kale V."/>
            <person name="Holt S."/>
            <person name="Cochrane G."/>
            <person name="Meng A."/>
            <person name="Brown T."/>
            <person name="Cohen L."/>
        </authorList>
    </citation>
    <scope>NUCLEOTIDE SEQUENCE</scope>
    <source>
        <strain evidence="2">CCMP3328</strain>
    </source>
</reference>
<dbReference type="EMBL" id="HBEF01023443">
    <property type="protein sequence ID" value="CAD8342374.1"/>
    <property type="molecule type" value="Transcribed_RNA"/>
</dbReference>
<name>A0A7R9ZSJ9_9STRA</name>